<feature type="region of interest" description="Disordered" evidence="1">
    <location>
        <begin position="42"/>
        <end position="61"/>
    </location>
</feature>
<evidence type="ECO:0000313" key="2">
    <source>
        <dbReference type="EMBL" id="GFY53824.1"/>
    </source>
</evidence>
<dbReference type="EMBL" id="BMAV01009520">
    <property type="protein sequence ID" value="GFY53824.1"/>
    <property type="molecule type" value="Genomic_DNA"/>
</dbReference>
<dbReference type="Proteomes" id="UP000886998">
    <property type="component" value="Unassembled WGS sequence"/>
</dbReference>
<evidence type="ECO:0000256" key="1">
    <source>
        <dbReference type="SAM" id="MobiDB-lite"/>
    </source>
</evidence>
<sequence length="137" mass="15936">MFENKTRALDSIHHKQISSQPYDIWIITVMCEMKQVTKSEPQFLGDRVSDHPFRSRSGPVPDNKRPWRIPALICIQRPGCETIETNARTLLPRGTKETRLAEGRRISLSNAKELHVRIWTANHGWLLHERNALPFRC</sequence>
<reference evidence="2" key="1">
    <citation type="submission" date="2020-08" db="EMBL/GenBank/DDBJ databases">
        <title>Multicomponent nature underlies the extraordinary mechanical properties of spider dragline silk.</title>
        <authorList>
            <person name="Kono N."/>
            <person name="Nakamura H."/>
            <person name="Mori M."/>
            <person name="Yoshida Y."/>
            <person name="Ohtoshi R."/>
            <person name="Malay A.D."/>
            <person name="Moran D.A.P."/>
            <person name="Tomita M."/>
            <person name="Numata K."/>
            <person name="Arakawa K."/>
        </authorList>
    </citation>
    <scope>NUCLEOTIDE SEQUENCE</scope>
</reference>
<keyword evidence="3" id="KW-1185">Reference proteome</keyword>
<name>A0A8X7C672_9ARAC</name>
<evidence type="ECO:0000313" key="3">
    <source>
        <dbReference type="Proteomes" id="UP000886998"/>
    </source>
</evidence>
<gene>
    <name evidence="2" type="ORF">TNIN_361971</name>
</gene>
<comment type="caution">
    <text evidence="2">The sequence shown here is derived from an EMBL/GenBank/DDBJ whole genome shotgun (WGS) entry which is preliminary data.</text>
</comment>
<proteinExistence type="predicted"/>
<dbReference type="OrthoDB" id="10362812at2759"/>
<organism evidence="2 3">
    <name type="scientific">Trichonephila inaurata madagascariensis</name>
    <dbReference type="NCBI Taxonomy" id="2747483"/>
    <lineage>
        <taxon>Eukaryota</taxon>
        <taxon>Metazoa</taxon>
        <taxon>Ecdysozoa</taxon>
        <taxon>Arthropoda</taxon>
        <taxon>Chelicerata</taxon>
        <taxon>Arachnida</taxon>
        <taxon>Araneae</taxon>
        <taxon>Araneomorphae</taxon>
        <taxon>Entelegynae</taxon>
        <taxon>Araneoidea</taxon>
        <taxon>Nephilidae</taxon>
        <taxon>Trichonephila</taxon>
        <taxon>Trichonephila inaurata</taxon>
    </lineage>
</organism>
<protein>
    <submittedName>
        <fullName evidence="2">Uncharacterized protein</fullName>
    </submittedName>
</protein>
<dbReference type="AlphaFoldDB" id="A0A8X7C672"/>
<accession>A0A8X7C672</accession>